<dbReference type="Proteomes" id="UP000095751">
    <property type="component" value="Unassembled WGS sequence"/>
</dbReference>
<protein>
    <submittedName>
        <fullName evidence="1">Uncharacterized protein</fullName>
    </submittedName>
</protein>
<dbReference type="InParanoid" id="A0A1E7EIU0"/>
<evidence type="ECO:0000313" key="1">
    <source>
        <dbReference type="EMBL" id="OEU05807.1"/>
    </source>
</evidence>
<reference evidence="1 2" key="1">
    <citation type="submission" date="2016-09" db="EMBL/GenBank/DDBJ databases">
        <title>Extensive genetic diversity and differential bi-allelic expression allows diatom success in the polar Southern Ocean.</title>
        <authorList>
            <consortium name="DOE Joint Genome Institute"/>
            <person name="Mock T."/>
            <person name="Otillar R.P."/>
            <person name="Strauss J."/>
            <person name="Dupont C."/>
            <person name="Frickenhaus S."/>
            <person name="Maumus F."/>
            <person name="Mcmullan M."/>
            <person name="Sanges R."/>
            <person name="Schmutz J."/>
            <person name="Toseland A."/>
            <person name="Valas R."/>
            <person name="Veluchamy A."/>
            <person name="Ward B.J."/>
            <person name="Allen A."/>
            <person name="Barry K."/>
            <person name="Falciatore A."/>
            <person name="Ferrante M."/>
            <person name="Fortunato A.E."/>
            <person name="Gloeckner G."/>
            <person name="Gruber A."/>
            <person name="Hipkin R."/>
            <person name="Janech M."/>
            <person name="Kroth P."/>
            <person name="Leese F."/>
            <person name="Lindquist E."/>
            <person name="Lyon B.R."/>
            <person name="Martin J."/>
            <person name="Mayer C."/>
            <person name="Parker M."/>
            <person name="Quesneville H."/>
            <person name="Raymond J."/>
            <person name="Uhlig C."/>
            <person name="Valentin K.U."/>
            <person name="Worden A.Z."/>
            <person name="Armbrust E.V."/>
            <person name="Bowler C."/>
            <person name="Green B."/>
            <person name="Moulton V."/>
            <person name="Van Oosterhout C."/>
            <person name="Grigoriev I."/>
        </authorList>
    </citation>
    <scope>NUCLEOTIDE SEQUENCE [LARGE SCALE GENOMIC DNA]</scope>
    <source>
        <strain evidence="1 2">CCMP1102</strain>
    </source>
</reference>
<keyword evidence="2" id="KW-1185">Reference proteome</keyword>
<gene>
    <name evidence="1" type="ORF">FRACYDRAFT_258119</name>
</gene>
<evidence type="ECO:0000313" key="2">
    <source>
        <dbReference type="Proteomes" id="UP000095751"/>
    </source>
</evidence>
<proteinExistence type="predicted"/>
<dbReference type="EMBL" id="KV784462">
    <property type="protein sequence ID" value="OEU05807.1"/>
    <property type="molecule type" value="Genomic_DNA"/>
</dbReference>
<organism evidence="1 2">
    <name type="scientific">Fragilariopsis cylindrus CCMP1102</name>
    <dbReference type="NCBI Taxonomy" id="635003"/>
    <lineage>
        <taxon>Eukaryota</taxon>
        <taxon>Sar</taxon>
        <taxon>Stramenopiles</taxon>
        <taxon>Ochrophyta</taxon>
        <taxon>Bacillariophyta</taxon>
        <taxon>Bacillariophyceae</taxon>
        <taxon>Bacillariophycidae</taxon>
        <taxon>Bacillariales</taxon>
        <taxon>Bacillariaceae</taxon>
        <taxon>Fragilariopsis</taxon>
    </lineage>
</organism>
<accession>A0A1E7EIU0</accession>
<sequence length="102" mass="11869">MTATYKWLQMFAKAGTYSFYYTFESIANGGRSGSLEKKNCGYTSNDEDDDKEEEDYYSSSSLLLTKKNNKLGCKKNHMLWSENVCQLSEYKRENNDFIHKAK</sequence>
<dbReference type="KEGG" id="fcy:FRACYDRAFT_258119"/>
<name>A0A1E7EIU0_9STRA</name>
<dbReference type="AlphaFoldDB" id="A0A1E7EIU0"/>